<feature type="domain" description="Doubled CXXCH motif" evidence="2">
    <location>
        <begin position="176"/>
        <end position="213"/>
    </location>
</feature>
<sequence>MNFPALLCLALVSAILISCTTTQRAPLTLAAPPQIPGATFVGNKACAECHEKIHGNFPGSAHGRFYRGDDIHWAPVAGCESCHGAGSKHVETGLAADIVNPRHDPLACLKCHVSTHGEFTLPHHHRVLEGRMTCVDCHEPHGQDIHQPAGGLGLQQRDAVCIKCHAEQTAPHVFEHEALREGCMTCHKPHGGMNRGMLVQRDANLCLRCHAQIQAGAAGVFIGKMDHTGFLRGGTCWSAGCHSAVHGS</sequence>
<evidence type="ECO:0000256" key="1">
    <source>
        <dbReference type="ARBA" id="ARBA00022729"/>
    </source>
</evidence>
<keyword evidence="1" id="KW-0732">Signal</keyword>
<dbReference type="InterPro" id="IPR051829">
    <property type="entry name" value="Multiheme_Cytochr_ET"/>
</dbReference>
<evidence type="ECO:0000259" key="2">
    <source>
        <dbReference type="Pfam" id="PF09699"/>
    </source>
</evidence>
<dbReference type="Gene3D" id="1.10.287.3080">
    <property type="match status" value="1"/>
</dbReference>
<dbReference type="NCBIfam" id="TIGR01905">
    <property type="entry name" value="paired_CXXCH_1"/>
    <property type="match status" value="1"/>
</dbReference>
<evidence type="ECO:0000313" key="3">
    <source>
        <dbReference type="EMBL" id="SVC68138.1"/>
    </source>
</evidence>
<feature type="non-terminal residue" evidence="3">
    <location>
        <position position="248"/>
    </location>
</feature>
<proteinExistence type="predicted"/>
<dbReference type="SUPFAM" id="SSF48695">
    <property type="entry name" value="Multiheme cytochromes"/>
    <property type="match status" value="1"/>
</dbReference>
<dbReference type="PANTHER" id="PTHR35038">
    <property type="entry name" value="DISSIMILATORY SULFITE REDUCTASE SIRA"/>
    <property type="match status" value="1"/>
</dbReference>
<gene>
    <name evidence="3" type="ORF">METZ01_LOCUS320992</name>
</gene>
<reference evidence="3" key="1">
    <citation type="submission" date="2018-05" db="EMBL/GenBank/DDBJ databases">
        <authorList>
            <person name="Lanie J.A."/>
            <person name="Ng W.-L."/>
            <person name="Kazmierczak K.M."/>
            <person name="Andrzejewski T.M."/>
            <person name="Davidsen T.M."/>
            <person name="Wayne K.J."/>
            <person name="Tettelin H."/>
            <person name="Glass J.I."/>
            <person name="Rusch D."/>
            <person name="Podicherti R."/>
            <person name="Tsui H.-C.T."/>
            <person name="Winkler M.E."/>
        </authorList>
    </citation>
    <scope>NUCLEOTIDE SEQUENCE</scope>
</reference>
<dbReference type="AlphaFoldDB" id="A0A382P5W9"/>
<organism evidence="3">
    <name type="scientific">marine metagenome</name>
    <dbReference type="NCBI Taxonomy" id="408172"/>
    <lineage>
        <taxon>unclassified sequences</taxon>
        <taxon>metagenomes</taxon>
        <taxon>ecological metagenomes</taxon>
    </lineage>
</organism>
<protein>
    <recommendedName>
        <fullName evidence="2">Doubled CXXCH motif domain-containing protein</fullName>
    </recommendedName>
</protein>
<feature type="domain" description="Doubled CXXCH motif" evidence="2">
    <location>
        <begin position="124"/>
        <end position="168"/>
    </location>
</feature>
<dbReference type="EMBL" id="UINC01104745">
    <property type="protein sequence ID" value="SVC68138.1"/>
    <property type="molecule type" value="Genomic_DNA"/>
</dbReference>
<dbReference type="Pfam" id="PF09699">
    <property type="entry name" value="Paired_CXXCH_1"/>
    <property type="match status" value="2"/>
</dbReference>
<dbReference type="InterPro" id="IPR010177">
    <property type="entry name" value="Paired_CXXCH_1"/>
</dbReference>
<name>A0A382P5W9_9ZZZZ</name>
<accession>A0A382P5W9</accession>
<dbReference type="InterPro" id="IPR036280">
    <property type="entry name" value="Multihaem_cyt_sf"/>
</dbReference>